<evidence type="ECO:0000256" key="3">
    <source>
        <dbReference type="ARBA" id="ARBA00022723"/>
    </source>
</evidence>
<dbReference type="InterPro" id="IPR004183">
    <property type="entry name" value="Xdiol_dOase_suB"/>
</dbReference>
<keyword evidence="8" id="KW-1185">Reference proteome</keyword>
<comment type="cofactor">
    <cofactor evidence="1">
        <name>Zn(2+)</name>
        <dbReference type="ChEBI" id="CHEBI:29105"/>
    </cofactor>
</comment>
<dbReference type="EC" id="1.13.11.-" evidence="7"/>
<dbReference type="Pfam" id="PF02900">
    <property type="entry name" value="LigB"/>
    <property type="match status" value="1"/>
</dbReference>
<dbReference type="EMBL" id="JACHGW010000003">
    <property type="protein sequence ID" value="MBB6051926.1"/>
    <property type="molecule type" value="Genomic_DNA"/>
</dbReference>
<evidence type="ECO:0000256" key="2">
    <source>
        <dbReference type="ARBA" id="ARBA00007581"/>
    </source>
</evidence>
<dbReference type="PANTHER" id="PTHR30096">
    <property type="entry name" value="4,5-DOPA DIOXYGENASE EXTRADIOL-LIKE PROTEIN"/>
    <property type="match status" value="1"/>
</dbReference>
<evidence type="ECO:0000259" key="6">
    <source>
        <dbReference type="Pfam" id="PF02900"/>
    </source>
</evidence>
<evidence type="ECO:0000256" key="1">
    <source>
        <dbReference type="ARBA" id="ARBA00001947"/>
    </source>
</evidence>
<comment type="caution">
    <text evidence="7">The sequence shown here is derived from an EMBL/GenBank/DDBJ whole genome shotgun (WGS) entry which is preliminary data.</text>
</comment>
<evidence type="ECO:0000256" key="4">
    <source>
        <dbReference type="ARBA" id="ARBA00022833"/>
    </source>
</evidence>
<dbReference type="PIRSF" id="PIRSF006157">
    <property type="entry name" value="Doxgns_DODA"/>
    <property type="match status" value="1"/>
</dbReference>
<dbReference type="GO" id="GO:0016702">
    <property type="term" value="F:oxidoreductase activity, acting on single donors with incorporation of molecular oxygen, incorporation of two atoms of oxygen"/>
    <property type="evidence" value="ECO:0007669"/>
    <property type="project" value="UniProtKB-ARBA"/>
</dbReference>
<dbReference type="AlphaFoldDB" id="A0A7W9SSA9"/>
<name>A0A7W9SSA9_ARMRO</name>
<dbReference type="PANTHER" id="PTHR30096:SF0">
    <property type="entry name" value="4,5-DOPA DIOXYGENASE EXTRADIOL-LIKE PROTEIN"/>
    <property type="match status" value="1"/>
</dbReference>
<feature type="domain" description="Extradiol ring-cleavage dioxygenase class III enzyme subunit B" evidence="6">
    <location>
        <begin position="49"/>
        <end position="254"/>
    </location>
</feature>
<dbReference type="GO" id="GO:0008198">
    <property type="term" value="F:ferrous iron binding"/>
    <property type="evidence" value="ECO:0007669"/>
    <property type="project" value="InterPro"/>
</dbReference>
<keyword evidence="7" id="KW-0223">Dioxygenase</keyword>
<keyword evidence="3" id="KW-0479">Metal-binding</keyword>
<dbReference type="GO" id="GO:0008270">
    <property type="term" value="F:zinc ion binding"/>
    <property type="evidence" value="ECO:0007669"/>
    <property type="project" value="InterPro"/>
</dbReference>
<reference evidence="7 8" key="1">
    <citation type="submission" date="2020-08" db="EMBL/GenBank/DDBJ databases">
        <title>Genomic Encyclopedia of Type Strains, Phase IV (KMG-IV): sequencing the most valuable type-strain genomes for metagenomic binning, comparative biology and taxonomic classification.</title>
        <authorList>
            <person name="Goeker M."/>
        </authorList>
    </citation>
    <scope>NUCLEOTIDE SEQUENCE [LARGE SCALE GENOMIC DNA]</scope>
    <source>
        <strain evidence="7 8">DSM 23562</strain>
    </source>
</reference>
<dbReference type="Proteomes" id="UP000520814">
    <property type="component" value="Unassembled WGS sequence"/>
</dbReference>
<comment type="similarity">
    <text evidence="2">Belongs to the DODA-type extradiol aromatic ring-opening dioxygenase family.</text>
</comment>
<dbReference type="NCBIfam" id="NF007914">
    <property type="entry name" value="PRK10628.1"/>
    <property type="match status" value="1"/>
</dbReference>
<evidence type="ECO:0000313" key="7">
    <source>
        <dbReference type="EMBL" id="MBB6051926.1"/>
    </source>
</evidence>
<gene>
    <name evidence="7" type="ORF">HNQ39_003736</name>
</gene>
<sequence>MSLDQALRQLKDAFPITGETLPTLFVGHGNPMNAIEDNPYSRAWEQLGAALPNPKAILCVSAHWETQGTQVTAMEQPRTIHDFGGFPPELFAVEYPAPGSPELAELARETLSETTPVGLDQHWGLDHGAWSVLCRMFPAARVPVVQLSLDRSQSPAFHYALGRELRSLRERGVLVVSSGNVVHNLRQARWVDVAADWALAFDSTVKERILTGDHEALVDYIKLGQEAQLSIPTNEHYLPLLYTLGMQHDGEGVSFFSEHVTLNSISMRTVLIGG</sequence>
<dbReference type="InterPro" id="IPR014436">
    <property type="entry name" value="Extradiol_dOase_DODA"/>
</dbReference>
<organism evidence="7 8">
    <name type="scientific">Armatimonas rosea</name>
    <dbReference type="NCBI Taxonomy" id="685828"/>
    <lineage>
        <taxon>Bacteria</taxon>
        <taxon>Bacillati</taxon>
        <taxon>Armatimonadota</taxon>
        <taxon>Armatimonadia</taxon>
        <taxon>Armatimonadales</taxon>
        <taxon>Armatimonadaceae</taxon>
        <taxon>Armatimonas</taxon>
    </lineage>
</organism>
<dbReference type="RefSeq" id="WP_184199897.1">
    <property type="nucleotide sequence ID" value="NZ_JACHGW010000003.1"/>
</dbReference>
<dbReference type="Gene3D" id="3.40.830.10">
    <property type="entry name" value="LigB-like"/>
    <property type="match status" value="1"/>
</dbReference>
<dbReference type="SUPFAM" id="SSF53213">
    <property type="entry name" value="LigB-like"/>
    <property type="match status" value="1"/>
</dbReference>
<evidence type="ECO:0000313" key="8">
    <source>
        <dbReference type="Proteomes" id="UP000520814"/>
    </source>
</evidence>
<accession>A0A7W9SSA9</accession>
<keyword evidence="5 7" id="KW-0560">Oxidoreductase</keyword>
<proteinExistence type="inferred from homology"/>
<keyword evidence="4" id="KW-0862">Zinc</keyword>
<evidence type="ECO:0000256" key="5">
    <source>
        <dbReference type="ARBA" id="ARBA00023002"/>
    </source>
</evidence>
<dbReference type="CDD" id="cd07363">
    <property type="entry name" value="45_DOPA_Dioxygenase"/>
    <property type="match status" value="1"/>
</dbReference>
<protein>
    <submittedName>
        <fullName evidence="7">4,5-DOPA dioxygenase extradiol</fullName>
        <ecNumber evidence="7">1.13.11.-</ecNumber>
    </submittedName>
</protein>